<dbReference type="Proteomes" id="UP000094236">
    <property type="component" value="Unassembled WGS sequence"/>
</dbReference>
<dbReference type="EMBL" id="KV454012">
    <property type="protein sequence ID" value="ODV96656.1"/>
    <property type="molecule type" value="Genomic_DNA"/>
</dbReference>
<dbReference type="PANTHER" id="PTHR10335:SF23">
    <property type="entry name" value="OB FOLD-CONTAINING PROTEIN, NUCLEIC ACID BINDING"/>
    <property type="match status" value="1"/>
</dbReference>
<evidence type="ECO:0000313" key="3">
    <source>
        <dbReference type="Proteomes" id="UP000094236"/>
    </source>
</evidence>
<gene>
    <name evidence="2" type="ORF">PACTADRAFT_48485</name>
</gene>
<accession>A0A1E4TY32</accession>
<evidence type="ECO:0000313" key="2">
    <source>
        <dbReference type="EMBL" id="ODV96656.1"/>
    </source>
</evidence>
<dbReference type="PANTHER" id="PTHR10335">
    <property type="entry name" value="RRNA 2-O-METHYLTRANSFERASE FIBRILLARIN"/>
    <property type="match status" value="1"/>
</dbReference>
<dbReference type="Pfam" id="PF10307">
    <property type="entry name" value="HAD_SAK_1"/>
    <property type="match status" value="1"/>
</dbReference>
<evidence type="ECO:0000259" key="1">
    <source>
        <dbReference type="Pfam" id="PF10307"/>
    </source>
</evidence>
<reference evidence="3" key="1">
    <citation type="submission" date="2016-05" db="EMBL/GenBank/DDBJ databases">
        <title>Comparative genomics of biotechnologically important yeasts.</title>
        <authorList>
            <consortium name="DOE Joint Genome Institute"/>
            <person name="Riley R."/>
            <person name="Haridas S."/>
            <person name="Wolfe K.H."/>
            <person name="Lopes M.R."/>
            <person name="Hittinger C.T."/>
            <person name="Goker M."/>
            <person name="Salamov A."/>
            <person name="Wisecaver J."/>
            <person name="Long T.M."/>
            <person name="Aerts A.L."/>
            <person name="Barry K."/>
            <person name="Choi C."/>
            <person name="Clum A."/>
            <person name="Coughlan A.Y."/>
            <person name="Deshpande S."/>
            <person name="Douglass A.P."/>
            <person name="Hanson S.J."/>
            <person name="Klenk H.-P."/>
            <person name="Labutti K."/>
            <person name="Lapidus A."/>
            <person name="Lindquist E."/>
            <person name="Lipzen A."/>
            <person name="Meier-Kolthoff J.P."/>
            <person name="Ohm R.A."/>
            <person name="Otillar R.P."/>
            <person name="Pangilinan J."/>
            <person name="Peng Y."/>
            <person name="Rokas A."/>
            <person name="Rosa C.A."/>
            <person name="Scheuner C."/>
            <person name="Sibirny A.A."/>
            <person name="Slot J.C."/>
            <person name="Stielow J.B."/>
            <person name="Sun H."/>
            <person name="Kurtzman C.P."/>
            <person name="Blackwell M."/>
            <person name="Grigoriev I.V."/>
            <person name="Jeffries T.W."/>
        </authorList>
    </citation>
    <scope>NUCLEOTIDE SEQUENCE [LARGE SCALE GENOMIC DNA]</scope>
    <source>
        <strain evidence="3">NRRL Y-2460</strain>
    </source>
</reference>
<keyword evidence="3" id="KW-1185">Reference proteome</keyword>
<protein>
    <recommendedName>
        <fullName evidence="1">Swiss Army Knife RNA repair protein HAD domain-containing protein</fullName>
    </recommendedName>
</protein>
<dbReference type="AlphaFoldDB" id="A0A1E4TY32"/>
<dbReference type="GO" id="GO:0000494">
    <property type="term" value="P:box C/D sno(s)RNA 3'-end processing"/>
    <property type="evidence" value="ECO:0007669"/>
    <property type="project" value="TreeGrafter"/>
</dbReference>
<feature type="domain" description="Swiss Army Knife RNA repair protein HAD" evidence="1">
    <location>
        <begin position="161"/>
        <end position="356"/>
    </location>
</feature>
<dbReference type="GO" id="GO:0031428">
    <property type="term" value="C:box C/D methylation guide snoRNP complex"/>
    <property type="evidence" value="ECO:0007669"/>
    <property type="project" value="TreeGrafter"/>
</dbReference>
<name>A0A1E4TY32_PACTA</name>
<dbReference type="OrthoDB" id="5596992at2759"/>
<sequence>MSRNNTSSEAAVEAPVYASSSLLSSNLEKEDFLIDVEAIDPDNGLSNFDRTMSSTMKKRPLEVEDVISNLEDKGHQTRKLDIIEAPVLEVESNEVVNGMLPEFDYTNVESPPCSDCESLEETLHPILKWSCYNDIDESNLPSPSQITSIHIYDFDNTLFKTPTPNPKLLNPTSVAMISSPGDINNSYWWLEPGFLKYSGKGYDYERQHAWSDNWNEDVVALSRMSIKNPNVLTIMMTGRKEKYFKKLILEMLESKGLIFDCCILKKGPNRNTSLYKGEAIQDFLKIYDNISELTIYDDRPFQLTSFKKLLNQHISKQLSLNKKIFKYFLINVEPKTKYLHPVIETKLIQDLINRHNINLFKGKLNPNTQELILRKSMQSTAYILTLESRLKLINFCKTKLQNFLPLTNSQLFKNLKFQCEEIRIAKDQISKSVLQRLGGLGTEYNFITEFYGSIEGKLYILKLAPVLQDRKDLPFQYYDAPYIVIAAAKGYHMNPEDILRINNWRSVALETCQINTYVGFNQNLKITQKKNSAKQTTA</sequence>
<dbReference type="GO" id="GO:0008649">
    <property type="term" value="F:rRNA methyltransferase activity"/>
    <property type="evidence" value="ECO:0007669"/>
    <property type="project" value="TreeGrafter"/>
</dbReference>
<organism evidence="2 3">
    <name type="scientific">Pachysolen tannophilus NRRL Y-2460</name>
    <dbReference type="NCBI Taxonomy" id="669874"/>
    <lineage>
        <taxon>Eukaryota</taxon>
        <taxon>Fungi</taxon>
        <taxon>Dikarya</taxon>
        <taxon>Ascomycota</taxon>
        <taxon>Saccharomycotina</taxon>
        <taxon>Pichiomycetes</taxon>
        <taxon>Pachysolenaceae</taxon>
        <taxon>Pachysolen</taxon>
    </lineage>
</organism>
<dbReference type="GO" id="GO:0003723">
    <property type="term" value="F:RNA binding"/>
    <property type="evidence" value="ECO:0007669"/>
    <property type="project" value="TreeGrafter"/>
</dbReference>
<dbReference type="GO" id="GO:1990259">
    <property type="term" value="F:histone H2AQ104 methyltransferase activity"/>
    <property type="evidence" value="ECO:0007669"/>
    <property type="project" value="TreeGrafter"/>
</dbReference>
<dbReference type="GO" id="GO:0032040">
    <property type="term" value="C:small-subunit processome"/>
    <property type="evidence" value="ECO:0007669"/>
    <property type="project" value="TreeGrafter"/>
</dbReference>
<proteinExistence type="predicted"/>
<dbReference type="InterPro" id="IPR018812">
    <property type="entry name" value="SAK_HAD"/>
</dbReference>